<feature type="region of interest" description="Disordered" evidence="9">
    <location>
        <begin position="27"/>
        <end position="60"/>
    </location>
</feature>
<dbReference type="InterPro" id="IPR017905">
    <property type="entry name" value="ERV/ALR_sulphydryl_oxidase"/>
</dbReference>
<organism evidence="12">
    <name type="scientific">Melampsora larici-populina (strain 98AG31 / pathotype 3-4-7)</name>
    <name type="common">Poplar leaf rust fungus</name>
    <dbReference type="NCBI Taxonomy" id="747676"/>
    <lineage>
        <taxon>Eukaryota</taxon>
        <taxon>Fungi</taxon>
        <taxon>Dikarya</taxon>
        <taxon>Basidiomycota</taxon>
        <taxon>Pucciniomycotina</taxon>
        <taxon>Pucciniomycetes</taxon>
        <taxon>Pucciniales</taxon>
        <taxon>Melampsoraceae</taxon>
        <taxon>Melampsora</taxon>
    </lineage>
</organism>
<evidence type="ECO:0000256" key="3">
    <source>
        <dbReference type="ARBA" id="ARBA00022630"/>
    </source>
</evidence>
<dbReference type="EC" id="1.8.3.2" evidence="8"/>
<keyword evidence="5 8" id="KW-0560">Oxidoreductase</keyword>
<evidence type="ECO:0000256" key="4">
    <source>
        <dbReference type="ARBA" id="ARBA00022827"/>
    </source>
</evidence>
<evidence type="ECO:0000313" key="11">
    <source>
        <dbReference type="EMBL" id="EGG05277.1"/>
    </source>
</evidence>
<feature type="compositionally biased region" description="Polar residues" evidence="9">
    <location>
        <begin position="27"/>
        <end position="36"/>
    </location>
</feature>
<dbReference type="PROSITE" id="PS51324">
    <property type="entry name" value="ERV_ALR"/>
    <property type="match status" value="1"/>
</dbReference>
<dbReference type="SUPFAM" id="SSF69000">
    <property type="entry name" value="FAD-dependent thiol oxidase"/>
    <property type="match status" value="1"/>
</dbReference>
<dbReference type="eggNOG" id="KOG3355">
    <property type="taxonomic scope" value="Eukaryota"/>
</dbReference>
<dbReference type="GO" id="GO:0016971">
    <property type="term" value="F:flavin-dependent sulfhydryl oxidase activity"/>
    <property type="evidence" value="ECO:0007669"/>
    <property type="project" value="EnsemblFungi"/>
</dbReference>
<comment type="cofactor">
    <cofactor evidence="1 8">
        <name>FAD</name>
        <dbReference type="ChEBI" id="CHEBI:57692"/>
    </cofactor>
</comment>
<dbReference type="VEuPathDB" id="FungiDB:MELLADRAFT_36910"/>
<dbReference type="PANTHER" id="PTHR12645:SF0">
    <property type="entry name" value="FAD-LINKED SULFHYDRYL OXIDASE ALR"/>
    <property type="match status" value="1"/>
</dbReference>
<dbReference type="EMBL" id="GL883114">
    <property type="protein sequence ID" value="EGG05277.1"/>
    <property type="molecule type" value="Genomic_DNA"/>
</dbReference>
<dbReference type="GO" id="GO:0006879">
    <property type="term" value="P:intracellular iron ion homeostasis"/>
    <property type="evidence" value="ECO:0007669"/>
    <property type="project" value="EnsemblFungi"/>
</dbReference>
<evidence type="ECO:0000313" key="12">
    <source>
        <dbReference type="Proteomes" id="UP000001072"/>
    </source>
</evidence>
<evidence type="ECO:0000256" key="5">
    <source>
        <dbReference type="ARBA" id="ARBA00023002"/>
    </source>
</evidence>
<dbReference type="GO" id="GO:0005758">
    <property type="term" value="C:mitochondrial intermembrane space"/>
    <property type="evidence" value="ECO:0007669"/>
    <property type="project" value="UniProtKB-SubCell"/>
</dbReference>
<accession>F4RQQ9</accession>
<evidence type="ECO:0000256" key="7">
    <source>
        <dbReference type="ARBA" id="ARBA00023157"/>
    </source>
</evidence>
<evidence type="ECO:0000256" key="2">
    <source>
        <dbReference type="ARBA" id="ARBA00004569"/>
    </source>
</evidence>
<gene>
    <name evidence="11" type="ORF">MELLADRAFT_36910</name>
</gene>
<dbReference type="PANTHER" id="PTHR12645">
    <property type="entry name" value="ALR/ERV"/>
    <property type="match status" value="1"/>
</dbReference>
<dbReference type="InterPro" id="IPR039799">
    <property type="entry name" value="ALR/ERV"/>
</dbReference>
<evidence type="ECO:0000256" key="6">
    <source>
        <dbReference type="ARBA" id="ARBA00023128"/>
    </source>
</evidence>
<keyword evidence="6" id="KW-0496">Mitochondrion</keyword>
<dbReference type="GO" id="GO:0034599">
    <property type="term" value="P:cellular response to oxidative stress"/>
    <property type="evidence" value="ECO:0007669"/>
    <property type="project" value="EnsemblFungi"/>
</dbReference>
<dbReference type="KEGG" id="mlr:MELLADRAFT_36910"/>
<dbReference type="GO" id="GO:0050660">
    <property type="term" value="F:flavin adenine dinucleotide binding"/>
    <property type="evidence" value="ECO:0007669"/>
    <property type="project" value="TreeGrafter"/>
</dbReference>
<evidence type="ECO:0000256" key="8">
    <source>
        <dbReference type="RuleBase" id="RU371123"/>
    </source>
</evidence>
<dbReference type="Gene3D" id="1.20.120.310">
    <property type="entry name" value="ERV/ALR sulfhydryl oxidase domain"/>
    <property type="match status" value="1"/>
</dbReference>
<dbReference type="GO" id="GO:0160203">
    <property type="term" value="P:mitochondrial disulfide relay system"/>
    <property type="evidence" value="ECO:0007669"/>
    <property type="project" value="EnsemblFungi"/>
</dbReference>
<keyword evidence="4 8" id="KW-0274">FAD</keyword>
<dbReference type="FunFam" id="1.20.120.310:FF:000003">
    <property type="entry name" value="Sulfhydryl oxidase"/>
    <property type="match status" value="1"/>
</dbReference>
<dbReference type="GeneID" id="18927590"/>
<reference evidence="12" key="1">
    <citation type="journal article" date="2011" name="Proc. Natl. Acad. Sci. U.S.A.">
        <title>Obligate biotrophy features unraveled by the genomic analysis of rust fungi.</title>
        <authorList>
            <person name="Duplessis S."/>
            <person name="Cuomo C.A."/>
            <person name="Lin Y.-C."/>
            <person name="Aerts A."/>
            <person name="Tisserant E."/>
            <person name="Veneault-Fourrey C."/>
            <person name="Joly D.L."/>
            <person name="Hacquard S."/>
            <person name="Amselem J."/>
            <person name="Cantarel B.L."/>
            <person name="Chiu R."/>
            <person name="Coutinho P.M."/>
            <person name="Feau N."/>
            <person name="Field M."/>
            <person name="Frey P."/>
            <person name="Gelhaye E."/>
            <person name="Goldberg J."/>
            <person name="Grabherr M.G."/>
            <person name="Kodira C.D."/>
            <person name="Kohler A."/>
            <person name="Kuees U."/>
            <person name="Lindquist E.A."/>
            <person name="Lucas S.M."/>
            <person name="Mago R."/>
            <person name="Mauceli E."/>
            <person name="Morin E."/>
            <person name="Murat C."/>
            <person name="Pangilinan J.L."/>
            <person name="Park R."/>
            <person name="Pearson M."/>
            <person name="Quesneville H."/>
            <person name="Rouhier N."/>
            <person name="Sakthikumar S."/>
            <person name="Salamov A.A."/>
            <person name="Schmutz J."/>
            <person name="Selles B."/>
            <person name="Shapiro H."/>
            <person name="Tanguay P."/>
            <person name="Tuskan G.A."/>
            <person name="Henrissat B."/>
            <person name="Van de Peer Y."/>
            <person name="Rouze P."/>
            <person name="Ellis J.G."/>
            <person name="Dodds P.N."/>
            <person name="Schein J.E."/>
            <person name="Zhong S."/>
            <person name="Hamelin R.C."/>
            <person name="Grigoriev I.V."/>
            <person name="Szabo L.J."/>
            <person name="Martin F."/>
        </authorList>
    </citation>
    <scope>NUCLEOTIDE SEQUENCE [LARGE SCALE GENOMIC DNA]</scope>
    <source>
        <strain evidence="12">98AG31 / pathotype 3-4-7</strain>
    </source>
</reference>
<dbReference type="FunCoup" id="F4RQQ9">
    <property type="interactions" value="266"/>
</dbReference>
<dbReference type="Proteomes" id="UP000001072">
    <property type="component" value="Unassembled WGS sequence"/>
</dbReference>
<feature type="domain" description="ERV/ALR sulfhydryl oxidase" evidence="10">
    <location>
        <begin position="71"/>
        <end position="171"/>
    </location>
</feature>
<dbReference type="HOGENOM" id="CLU_070631_1_0_1"/>
<name>F4RQQ9_MELLP</name>
<keyword evidence="7" id="KW-1015">Disulfide bond</keyword>
<comment type="catalytic activity">
    <reaction evidence="8">
        <text>2 R'C(R)SH + O2 = R'C(R)S-S(R)CR' + H2O2</text>
        <dbReference type="Rhea" id="RHEA:17357"/>
        <dbReference type="ChEBI" id="CHEBI:15379"/>
        <dbReference type="ChEBI" id="CHEBI:16240"/>
        <dbReference type="ChEBI" id="CHEBI:16520"/>
        <dbReference type="ChEBI" id="CHEBI:17412"/>
        <dbReference type="EC" id="1.8.3.2"/>
    </reaction>
</comment>
<dbReference type="InterPro" id="IPR036774">
    <property type="entry name" value="ERV/ALR_sulphydryl_oxid_sf"/>
</dbReference>
<dbReference type="AlphaFoldDB" id="F4RQQ9"/>
<dbReference type="InParanoid" id="F4RQQ9"/>
<dbReference type="OrthoDB" id="17199at2759"/>
<evidence type="ECO:0000256" key="1">
    <source>
        <dbReference type="ARBA" id="ARBA00001974"/>
    </source>
</evidence>
<dbReference type="RefSeq" id="XP_007411642.1">
    <property type="nucleotide sequence ID" value="XM_007411580.1"/>
</dbReference>
<keyword evidence="3 8" id="KW-0285">Flavoprotein</keyword>
<dbReference type="STRING" id="747676.F4RQQ9"/>
<proteinExistence type="predicted"/>
<keyword evidence="12" id="KW-1185">Reference proteome</keyword>
<feature type="compositionally biased region" description="Polar residues" evidence="9">
    <location>
        <begin position="47"/>
        <end position="57"/>
    </location>
</feature>
<evidence type="ECO:0000259" key="10">
    <source>
        <dbReference type="PROSITE" id="PS51324"/>
    </source>
</evidence>
<dbReference type="Pfam" id="PF04777">
    <property type="entry name" value="Evr1_Alr"/>
    <property type="match status" value="1"/>
</dbReference>
<evidence type="ECO:0000256" key="9">
    <source>
        <dbReference type="SAM" id="MobiDB-lite"/>
    </source>
</evidence>
<sequence length="182" mass="20483">MIGYVLGPDGKPCKICTGFKAWSHTLTQNQPSSSRTPTEDSGALADSSATTKTNTSRDQVRLDHNGLREDCPADVERLGRHTWTFLHTTAAYYPPKPTEAQQTSMLQLLNALPVLYPCRNCAEDLEQEVKRNPPDVSSQEKLEAWMCATHNEVNRRLGKEEFDCSLVAQRWRDGWKDGRCDS</sequence>
<comment type="subcellular location">
    <subcellularLocation>
        <location evidence="2">Mitochondrion intermembrane space</location>
    </subcellularLocation>
</comment>
<protein>
    <recommendedName>
        <fullName evidence="8">Sulfhydryl oxidase</fullName>
        <ecNumber evidence="8">1.8.3.2</ecNumber>
    </recommendedName>
</protein>